<gene>
    <name evidence="1" type="ORF">BXY75_3107</name>
</gene>
<sequence>MTKNQKDNLFMLVKSLTKSEKRQFKLYVGRLDVNSDSKFLNLFTILDKLKSYDEQLILESGVVKKKQLANVKAHLYKQILVSLKLNPSHQNIRSQIREQLDFASILYHKGLYKQSLKLLDKSKEIAIQNEEKNMAFEIVELEKIIESQYITRSISGRADELTIQAKELSAANVIASKLSNLALQLYGIFLKTGYARSAEESEWISTYFEKRLPKYNINELGFREKMWLYKANLWHSFLLQDFLSCYKYSLKWVNLFYENETMIGLNPVFFLKGNNYLLESLFLIRNRERFQFHLSKFESMLESETFPKDENVDALSFLYLSTNKINLCFMDGSFDKGLMLIPKIEGKFKKYSNRIDEHHIMSLYYKFACLHFGSGANKLCILYLQKIISNKSLSMREDLLCFSRVLNLVAHYEAGQDYHLQSLLKSTYKFLLKMNDLHVVQKEMIKFIKSLQDIYPQDLIKAFKKLHAKLKEFENHPFEGRAFLYLDIISWLESKIENKPVGQVVREKYLLHSRS</sequence>
<name>A0A3L9YCV4_9FLAO</name>
<dbReference type="EMBL" id="REFC01000015">
    <property type="protein sequence ID" value="RMA57220.1"/>
    <property type="molecule type" value="Genomic_DNA"/>
</dbReference>
<keyword evidence="2" id="KW-1185">Reference proteome</keyword>
<comment type="caution">
    <text evidence="1">The sequence shown here is derived from an EMBL/GenBank/DDBJ whole genome shotgun (WGS) entry which is preliminary data.</text>
</comment>
<accession>A0A3L9YCV4</accession>
<dbReference type="AlphaFoldDB" id="A0A3L9YCV4"/>
<evidence type="ECO:0000313" key="2">
    <source>
        <dbReference type="Proteomes" id="UP000271339"/>
    </source>
</evidence>
<reference evidence="1 2" key="1">
    <citation type="submission" date="2018-10" db="EMBL/GenBank/DDBJ databases">
        <title>Genomic Encyclopedia of Archaeal and Bacterial Type Strains, Phase II (KMG-II): from individual species to whole genera.</title>
        <authorList>
            <person name="Goeker M."/>
        </authorList>
    </citation>
    <scope>NUCLEOTIDE SEQUENCE [LARGE SCALE GENOMIC DNA]</scope>
    <source>
        <strain evidence="1 2">DSM 23424</strain>
    </source>
</reference>
<organism evidence="1 2">
    <name type="scientific">Ulvibacter antarcticus</name>
    <dbReference type="NCBI Taxonomy" id="442714"/>
    <lineage>
        <taxon>Bacteria</taxon>
        <taxon>Pseudomonadati</taxon>
        <taxon>Bacteroidota</taxon>
        <taxon>Flavobacteriia</taxon>
        <taxon>Flavobacteriales</taxon>
        <taxon>Flavobacteriaceae</taxon>
        <taxon>Ulvibacter</taxon>
    </lineage>
</organism>
<evidence type="ECO:0000313" key="1">
    <source>
        <dbReference type="EMBL" id="RMA57220.1"/>
    </source>
</evidence>
<dbReference type="Proteomes" id="UP000271339">
    <property type="component" value="Unassembled WGS sequence"/>
</dbReference>
<dbReference type="OrthoDB" id="714416at2"/>
<dbReference type="RefSeq" id="WP_121908637.1">
    <property type="nucleotide sequence ID" value="NZ_REFC01000015.1"/>
</dbReference>
<protein>
    <submittedName>
        <fullName evidence="1">Uncharacterized protein</fullName>
    </submittedName>
</protein>
<proteinExistence type="predicted"/>